<keyword evidence="2" id="KW-1185">Reference proteome</keyword>
<name>A0A9D4KK72_DREPO</name>
<reference evidence="1" key="1">
    <citation type="journal article" date="2019" name="bioRxiv">
        <title>The Genome of the Zebra Mussel, Dreissena polymorpha: A Resource for Invasive Species Research.</title>
        <authorList>
            <person name="McCartney M.A."/>
            <person name="Auch B."/>
            <person name="Kono T."/>
            <person name="Mallez S."/>
            <person name="Zhang Y."/>
            <person name="Obille A."/>
            <person name="Becker A."/>
            <person name="Abrahante J.E."/>
            <person name="Garbe J."/>
            <person name="Badalamenti J.P."/>
            <person name="Herman A."/>
            <person name="Mangelson H."/>
            <person name="Liachko I."/>
            <person name="Sullivan S."/>
            <person name="Sone E.D."/>
            <person name="Koren S."/>
            <person name="Silverstein K.A.T."/>
            <person name="Beckman K.B."/>
            <person name="Gohl D.M."/>
        </authorList>
    </citation>
    <scope>NUCLEOTIDE SEQUENCE</scope>
    <source>
        <strain evidence="1">Duluth1</strain>
        <tissue evidence="1">Whole animal</tissue>
    </source>
</reference>
<organism evidence="1 2">
    <name type="scientific">Dreissena polymorpha</name>
    <name type="common">Zebra mussel</name>
    <name type="synonym">Mytilus polymorpha</name>
    <dbReference type="NCBI Taxonomy" id="45954"/>
    <lineage>
        <taxon>Eukaryota</taxon>
        <taxon>Metazoa</taxon>
        <taxon>Spiralia</taxon>
        <taxon>Lophotrochozoa</taxon>
        <taxon>Mollusca</taxon>
        <taxon>Bivalvia</taxon>
        <taxon>Autobranchia</taxon>
        <taxon>Heteroconchia</taxon>
        <taxon>Euheterodonta</taxon>
        <taxon>Imparidentia</taxon>
        <taxon>Neoheterodontei</taxon>
        <taxon>Myida</taxon>
        <taxon>Dreissenoidea</taxon>
        <taxon>Dreissenidae</taxon>
        <taxon>Dreissena</taxon>
    </lineage>
</organism>
<protein>
    <submittedName>
        <fullName evidence="1">Uncharacterized protein</fullName>
    </submittedName>
</protein>
<accession>A0A9D4KK72</accession>
<dbReference type="EMBL" id="JAIWYP010000004">
    <property type="protein sequence ID" value="KAH3841358.1"/>
    <property type="molecule type" value="Genomic_DNA"/>
</dbReference>
<evidence type="ECO:0000313" key="1">
    <source>
        <dbReference type="EMBL" id="KAH3841358.1"/>
    </source>
</evidence>
<reference evidence="1" key="2">
    <citation type="submission" date="2020-11" db="EMBL/GenBank/DDBJ databases">
        <authorList>
            <person name="McCartney M.A."/>
            <person name="Auch B."/>
            <person name="Kono T."/>
            <person name="Mallez S."/>
            <person name="Becker A."/>
            <person name="Gohl D.M."/>
            <person name="Silverstein K.A.T."/>
            <person name="Koren S."/>
            <person name="Bechman K.B."/>
            <person name="Herman A."/>
            <person name="Abrahante J.E."/>
            <person name="Garbe J."/>
        </authorList>
    </citation>
    <scope>NUCLEOTIDE SEQUENCE</scope>
    <source>
        <strain evidence="1">Duluth1</strain>
        <tissue evidence="1">Whole animal</tissue>
    </source>
</reference>
<dbReference type="AlphaFoldDB" id="A0A9D4KK72"/>
<proteinExistence type="predicted"/>
<sequence length="59" mass="6441">MFKPVCEYMQRLSSRITLGCLVRYGSGKPNGTVFRCPCSSGLTCHGNHVFDMPLGETGT</sequence>
<dbReference type="Proteomes" id="UP000828390">
    <property type="component" value="Unassembled WGS sequence"/>
</dbReference>
<comment type="caution">
    <text evidence="1">The sequence shown here is derived from an EMBL/GenBank/DDBJ whole genome shotgun (WGS) entry which is preliminary data.</text>
</comment>
<gene>
    <name evidence="1" type="ORF">DPMN_114817</name>
</gene>
<evidence type="ECO:0000313" key="2">
    <source>
        <dbReference type="Proteomes" id="UP000828390"/>
    </source>
</evidence>